<dbReference type="GO" id="GO:0003700">
    <property type="term" value="F:DNA-binding transcription factor activity"/>
    <property type="evidence" value="ECO:0007669"/>
    <property type="project" value="TreeGrafter"/>
</dbReference>
<dbReference type="Proteomes" id="UP000589626">
    <property type="component" value="Unassembled WGS sequence"/>
</dbReference>
<dbReference type="SUPFAM" id="SSF46689">
    <property type="entry name" value="Homeodomain-like"/>
    <property type="match status" value="1"/>
</dbReference>
<feature type="domain" description="HTH tetR-type" evidence="6">
    <location>
        <begin position="45"/>
        <end position="105"/>
    </location>
</feature>
<keyword evidence="1" id="KW-0805">Transcription regulation</keyword>
<gene>
    <name evidence="7" type="ORF">FHU40_001496</name>
</gene>
<dbReference type="InterPro" id="IPR009057">
    <property type="entry name" value="Homeodomain-like_sf"/>
</dbReference>
<comment type="caution">
    <text evidence="7">The sequence shown here is derived from an EMBL/GenBank/DDBJ whole genome shotgun (WGS) entry which is preliminary data.</text>
</comment>
<dbReference type="EMBL" id="JACHWR010000001">
    <property type="protein sequence ID" value="MBB3041695.1"/>
    <property type="molecule type" value="Genomic_DNA"/>
</dbReference>
<dbReference type="AlphaFoldDB" id="A0A7W4VTV2"/>
<evidence type="ECO:0000256" key="5">
    <source>
        <dbReference type="SAM" id="MobiDB-lite"/>
    </source>
</evidence>
<protein>
    <submittedName>
        <fullName evidence="7">AcrR family transcriptional regulator</fullName>
    </submittedName>
</protein>
<evidence type="ECO:0000259" key="6">
    <source>
        <dbReference type="PROSITE" id="PS50977"/>
    </source>
</evidence>
<dbReference type="SUPFAM" id="SSF48498">
    <property type="entry name" value="Tetracyclin repressor-like, C-terminal domain"/>
    <property type="match status" value="1"/>
</dbReference>
<dbReference type="PANTHER" id="PTHR30055">
    <property type="entry name" value="HTH-TYPE TRANSCRIPTIONAL REGULATOR RUTR"/>
    <property type="match status" value="1"/>
</dbReference>
<dbReference type="Pfam" id="PF00440">
    <property type="entry name" value="TetR_N"/>
    <property type="match status" value="1"/>
</dbReference>
<feature type="DNA-binding region" description="H-T-H motif" evidence="4">
    <location>
        <begin position="68"/>
        <end position="87"/>
    </location>
</feature>
<dbReference type="RefSeq" id="WP_183591573.1">
    <property type="nucleotide sequence ID" value="NZ_JACHWR010000001.1"/>
</dbReference>
<dbReference type="InterPro" id="IPR001647">
    <property type="entry name" value="HTH_TetR"/>
</dbReference>
<proteinExistence type="predicted"/>
<dbReference type="PANTHER" id="PTHR30055:SF234">
    <property type="entry name" value="HTH-TYPE TRANSCRIPTIONAL REGULATOR BETI"/>
    <property type="match status" value="1"/>
</dbReference>
<evidence type="ECO:0000256" key="1">
    <source>
        <dbReference type="ARBA" id="ARBA00023015"/>
    </source>
</evidence>
<name>A0A7W4VTV2_9ACTN</name>
<dbReference type="Pfam" id="PF21313">
    <property type="entry name" value="EthR_C"/>
    <property type="match status" value="1"/>
</dbReference>
<dbReference type="Gene3D" id="1.10.357.10">
    <property type="entry name" value="Tetracycline Repressor, domain 2"/>
    <property type="match status" value="1"/>
</dbReference>
<evidence type="ECO:0000256" key="4">
    <source>
        <dbReference type="PROSITE-ProRule" id="PRU00335"/>
    </source>
</evidence>
<keyword evidence="8" id="KW-1185">Reference proteome</keyword>
<evidence type="ECO:0000313" key="7">
    <source>
        <dbReference type="EMBL" id="MBB3041695.1"/>
    </source>
</evidence>
<accession>A0A7W4VTV2</accession>
<dbReference type="InterPro" id="IPR036271">
    <property type="entry name" value="Tet_transcr_reg_TetR-rel_C_sf"/>
</dbReference>
<reference evidence="7 8" key="1">
    <citation type="submission" date="2020-08" db="EMBL/GenBank/DDBJ databases">
        <title>Sequencing the genomes of 1000 actinobacteria strains.</title>
        <authorList>
            <person name="Klenk H.-P."/>
        </authorList>
    </citation>
    <scope>NUCLEOTIDE SEQUENCE [LARGE SCALE GENOMIC DNA]</scope>
    <source>
        <strain evidence="7 8">DSM 105498</strain>
    </source>
</reference>
<dbReference type="PRINTS" id="PR00455">
    <property type="entry name" value="HTHTETR"/>
</dbReference>
<dbReference type="Gene3D" id="1.10.10.60">
    <property type="entry name" value="Homeodomain-like"/>
    <property type="match status" value="1"/>
</dbReference>
<keyword evidence="3" id="KW-0804">Transcription</keyword>
<sequence length="235" mass="26611">MTDGPGRSRPVPGDPSPPATGPSASLRSTIEKAAESERTLTRQGRRTRNQLIVGARKVFEEKGYHHTRIADITAAADTAIGSFYTYFESKEEIFRILLIELENEVYEEPTRLPRDAAPQERLRETNRLYFQSFRRNAALWAVIEEAAMNNDEAREVLSGRHHQSRARTEAALRAWQQADLIPADIDVAFFATALGAMTERCAFLWFVLGEPIDFDEAVDRITEIWVHALRLGPRT</sequence>
<evidence type="ECO:0000256" key="2">
    <source>
        <dbReference type="ARBA" id="ARBA00023125"/>
    </source>
</evidence>
<dbReference type="GO" id="GO:0000976">
    <property type="term" value="F:transcription cis-regulatory region binding"/>
    <property type="evidence" value="ECO:0007669"/>
    <property type="project" value="TreeGrafter"/>
</dbReference>
<feature type="compositionally biased region" description="Basic and acidic residues" evidence="5">
    <location>
        <begin position="29"/>
        <end position="40"/>
    </location>
</feature>
<evidence type="ECO:0000313" key="8">
    <source>
        <dbReference type="Proteomes" id="UP000589626"/>
    </source>
</evidence>
<evidence type="ECO:0000256" key="3">
    <source>
        <dbReference type="ARBA" id="ARBA00023163"/>
    </source>
</evidence>
<feature type="region of interest" description="Disordered" evidence="5">
    <location>
        <begin position="1"/>
        <end position="46"/>
    </location>
</feature>
<dbReference type="InterPro" id="IPR050109">
    <property type="entry name" value="HTH-type_TetR-like_transc_reg"/>
</dbReference>
<dbReference type="PROSITE" id="PS50977">
    <property type="entry name" value="HTH_TETR_2"/>
    <property type="match status" value="1"/>
</dbReference>
<dbReference type="InterPro" id="IPR049397">
    <property type="entry name" value="EthR_C"/>
</dbReference>
<organism evidence="7 8">
    <name type="scientific">Nocardioides soli</name>
    <dbReference type="NCBI Taxonomy" id="1036020"/>
    <lineage>
        <taxon>Bacteria</taxon>
        <taxon>Bacillati</taxon>
        <taxon>Actinomycetota</taxon>
        <taxon>Actinomycetes</taxon>
        <taxon>Propionibacteriales</taxon>
        <taxon>Nocardioidaceae</taxon>
        <taxon>Nocardioides</taxon>
    </lineage>
</organism>
<keyword evidence="2 4" id="KW-0238">DNA-binding</keyword>